<protein>
    <submittedName>
        <fullName evidence="3">Phage tail sheath family protein</fullName>
    </submittedName>
</protein>
<evidence type="ECO:0000256" key="1">
    <source>
        <dbReference type="ARBA" id="ARBA00008005"/>
    </source>
</evidence>
<name>A0ABW9U0T0_9BACL</name>
<dbReference type="EMBL" id="WSEM01000004">
    <property type="protein sequence ID" value="MVQ33709.1"/>
    <property type="molecule type" value="Genomic_DNA"/>
</dbReference>
<comment type="caution">
    <text evidence="3">The sequence shown here is derived from an EMBL/GenBank/DDBJ whole genome shotgun (WGS) entry which is preliminary data.</text>
</comment>
<keyword evidence="4" id="KW-1185">Reference proteome</keyword>
<reference evidence="3 4" key="1">
    <citation type="submission" date="2019-12" db="EMBL/GenBank/DDBJ databases">
        <authorList>
            <person name="Huq M.A."/>
        </authorList>
    </citation>
    <scope>NUCLEOTIDE SEQUENCE [LARGE SCALE GENOMIC DNA]</scope>
    <source>
        <strain evidence="3 4">MAH-34</strain>
    </source>
</reference>
<proteinExistence type="inferred from homology"/>
<organism evidence="3 4">
    <name type="scientific">Paenibacillus anseongense</name>
    <dbReference type="NCBI Taxonomy" id="2682845"/>
    <lineage>
        <taxon>Bacteria</taxon>
        <taxon>Bacillati</taxon>
        <taxon>Bacillota</taxon>
        <taxon>Bacilli</taxon>
        <taxon>Bacillales</taxon>
        <taxon>Paenibacillaceae</taxon>
        <taxon>Paenibacillus</taxon>
    </lineage>
</organism>
<gene>
    <name evidence="3" type="ORF">GON05_03495</name>
</gene>
<dbReference type="InterPro" id="IPR020287">
    <property type="entry name" value="Tail_sheath_C"/>
</dbReference>
<dbReference type="InterPro" id="IPR052042">
    <property type="entry name" value="Tail_sheath_structural"/>
</dbReference>
<dbReference type="PANTHER" id="PTHR35861">
    <property type="match status" value="1"/>
</dbReference>
<evidence type="ECO:0000313" key="4">
    <source>
        <dbReference type="Proteomes" id="UP000467637"/>
    </source>
</evidence>
<dbReference type="Pfam" id="PF17482">
    <property type="entry name" value="Phage_sheath_1C"/>
    <property type="match status" value="1"/>
</dbReference>
<accession>A0ABW9U0T0</accession>
<evidence type="ECO:0000259" key="2">
    <source>
        <dbReference type="Pfam" id="PF17482"/>
    </source>
</evidence>
<dbReference type="PANTHER" id="PTHR35861:SF1">
    <property type="entry name" value="PHAGE TAIL SHEATH PROTEIN"/>
    <property type="match status" value="1"/>
</dbReference>
<evidence type="ECO:0000313" key="3">
    <source>
        <dbReference type="EMBL" id="MVQ33709.1"/>
    </source>
</evidence>
<comment type="similarity">
    <text evidence="1">Belongs to the myoviridae tail sheath protein family.</text>
</comment>
<feature type="domain" description="Tail sheath protein C-terminal" evidence="2">
    <location>
        <begin position="375"/>
        <end position="474"/>
    </location>
</feature>
<sequence length="484" mass="52278">MTVERHGIYTTEIPTSILSPAATNPTLVVIVGTAPVHLSTRATPPVNEPILCSSFQEAKDAFGYSEDFESYTLCEFMDAFYRLYGQSAAVFINVLDPATHKTVVAPADTAISSGVAVINVEGVLKSSVIVKSGDGATTHILGTDYTTGYDTAGHLVVTAKSGGAIAGNVATLKIGYTKLTSAAVDEADIIGGLDGVTGKAAGLELIQQIFPRFSLVPNLIIAPGFSHEPTVAAIMESKASLINGHFFAQAIVDLPTEDIDLYSEAPDWKEENHYTSKRQFPVYPKITYSKKTYHFSTHLAAVLCATDAKNRGVPFKSPSNQLLKADGAVQKGRADLFLGPDQAAFLNAKGIITALNFIGGWKVWGNRTGMYPSDTDPINTFIPIRRMFDWIANTVVLTYWSKVDDTTDQRLVQTVTDSINVWFNGLQSSGAILGGRVEFLKSENSSNDLMNGKLTFHIFVTPPSPAQEIDFLIEYDPQYLGSIS</sequence>
<dbReference type="RefSeq" id="WP_157317829.1">
    <property type="nucleotide sequence ID" value="NZ_WSEM01000004.1"/>
</dbReference>
<dbReference type="Proteomes" id="UP000467637">
    <property type="component" value="Unassembled WGS sequence"/>
</dbReference>